<evidence type="ECO:0000313" key="3">
    <source>
        <dbReference type="Proteomes" id="UP000432464"/>
    </source>
</evidence>
<comment type="caution">
    <text evidence="2">The sequence shown here is derived from an EMBL/GenBank/DDBJ whole genome shotgun (WGS) entry which is preliminary data.</text>
</comment>
<keyword evidence="3" id="KW-1185">Reference proteome</keyword>
<dbReference type="AlphaFoldDB" id="A0A6I3L8F3"/>
<sequence length="327" mass="36364">MTDTVDRGPASVLRPARCNHLRADERGYPIIATIGQQPPPDFGAISENRKLALATFDLCAICAQPFHDELRWQVMFEETDEDIETSEAPVHEICGLYAAQICPYVSSPYARMSRGEGRKGERRPELVVLSGYQRTMAVCGKASGVQPDSVLHFAMGGYVRSHVLRSREDAAASYAAALATDVAIELDPAEQRLVDLLCNLTELEGEDSGSVMAGAAWHVGAGFCTGVTQVQGMDRFNQHPFTTISVHALQDRNVRRLADDSGDIYTRAAMQWLRTRKRLPSTLAEWRRDGRRRFGHILKSSAGQDNSAERRKAQRKKQSAARRKNRH</sequence>
<feature type="compositionally biased region" description="Basic residues" evidence="1">
    <location>
        <begin position="312"/>
        <end position="327"/>
    </location>
</feature>
<dbReference type="RefSeq" id="WP_154791459.1">
    <property type="nucleotide sequence ID" value="NZ_WMBB01000019.1"/>
</dbReference>
<dbReference type="EMBL" id="WMBB01000019">
    <property type="protein sequence ID" value="MTE17034.1"/>
    <property type="molecule type" value="Genomic_DNA"/>
</dbReference>
<protein>
    <submittedName>
        <fullName evidence="2">Uncharacterized protein</fullName>
    </submittedName>
</protein>
<proteinExistence type="predicted"/>
<reference evidence="2 3" key="1">
    <citation type="submission" date="2019-11" db="EMBL/GenBank/DDBJ databases">
        <title>Nocardia sp. nov. CT2-14 isolated from soil.</title>
        <authorList>
            <person name="Kanchanasin P."/>
            <person name="Tanasupawat S."/>
            <person name="Yuki M."/>
            <person name="Kudo T."/>
        </authorList>
    </citation>
    <scope>NUCLEOTIDE SEQUENCE [LARGE SCALE GENOMIC DNA]</scope>
    <source>
        <strain evidence="2 3">CT2-14</strain>
    </source>
</reference>
<gene>
    <name evidence="2" type="ORF">GLP40_30380</name>
</gene>
<feature type="region of interest" description="Disordered" evidence="1">
    <location>
        <begin position="295"/>
        <end position="327"/>
    </location>
</feature>
<organism evidence="2 3">
    <name type="scientific">Nocardia aurantiaca</name>
    <dbReference type="NCBI Taxonomy" id="2675850"/>
    <lineage>
        <taxon>Bacteria</taxon>
        <taxon>Bacillati</taxon>
        <taxon>Actinomycetota</taxon>
        <taxon>Actinomycetes</taxon>
        <taxon>Mycobacteriales</taxon>
        <taxon>Nocardiaceae</taxon>
        <taxon>Nocardia</taxon>
    </lineage>
</organism>
<evidence type="ECO:0000313" key="2">
    <source>
        <dbReference type="EMBL" id="MTE17034.1"/>
    </source>
</evidence>
<accession>A0A6I3L8F3</accession>
<name>A0A6I3L8F3_9NOCA</name>
<evidence type="ECO:0000256" key="1">
    <source>
        <dbReference type="SAM" id="MobiDB-lite"/>
    </source>
</evidence>
<dbReference type="Proteomes" id="UP000432464">
    <property type="component" value="Unassembled WGS sequence"/>
</dbReference>